<proteinExistence type="predicted"/>
<organism evidence="1 2">
    <name type="scientific">Mycobacteroides abscessus subsp. bolletii</name>
    <dbReference type="NCBI Taxonomy" id="319705"/>
    <lineage>
        <taxon>Bacteria</taxon>
        <taxon>Bacillati</taxon>
        <taxon>Actinomycetota</taxon>
        <taxon>Actinomycetes</taxon>
        <taxon>Mycobacteriales</taxon>
        <taxon>Mycobacteriaceae</taxon>
        <taxon>Mycobacteroides</taxon>
        <taxon>Mycobacteroides abscessus</taxon>
    </lineage>
</organism>
<protein>
    <submittedName>
        <fullName evidence="1">Uncharacterized protein</fullName>
    </submittedName>
</protein>
<dbReference type="EMBL" id="FSFA01000001">
    <property type="protein sequence ID" value="SHW87319.1"/>
    <property type="molecule type" value="Genomic_DNA"/>
</dbReference>
<comment type="caution">
    <text evidence="1">The sequence shown here is derived from an EMBL/GenBank/DDBJ whole genome shotgun (WGS) entry which is preliminary data.</text>
</comment>
<name>A0A9Q7WH72_9MYCO</name>
<sequence>MRIANPDDVQPGDRVTWGALGYLHEGVARVDPELWDGEISVNGGVDWHSNFNGLSVTSAYQCTRRPSCETRGTDMELNPEAAPRLIPIPPPYDAANDPRFRDDGTFYLLRYRGRWYAGTAQKLWYGWNFDAVYDAGVQLSYGKFDAIYEIEGRATRPEPILEILSAACAAEGAGECD</sequence>
<accession>A0A9Q7WH72</accession>
<reference evidence="1 2" key="1">
    <citation type="submission" date="2016-11" db="EMBL/GenBank/DDBJ databases">
        <authorList>
            <consortium name="Pathogen Informatics"/>
        </authorList>
    </citation>
    <scope>NUCLEOTIDE SEQUENCE [LARGE SCALE GENOMIC DNA]</scope>
    <source>
        <strain evidence="1 2">968</strain>
    </source>
</reference>
<gene>
    <name evidence="1" type="ORF">SAMEA2275694_00562</name>
</gene>
<evidence type="ECO:0000313" key="2">
    <source>
        <dbReference type="Proteomes" id="UP000185183"/>
    </source>
</evidence>
<evidence type="ECO:0000313" key="1">
    <source>
        <dbReference type="EMBL" id="SHW87319.1"/>
    </source>
</evidence>
<dbReference type="AlphaFoldDB" id="A0A9Q7WH72"/>
<dbReference type="Proteomes" id="UP000185183">
    <property type="component" value="Unassembled WGS sequence"/>
</dbReference>